<keyword evidence="5 7" id="KW-0472">Membrane</keyword>
<dbReference type="Proteomes" id="UP000515129">
    <property type="component" value="Chromosome 11"/>
</dbReference>
<reference evidence="9" key="1">
    <citation type="submission" date="2025-08" db="UniProtKB">
        <authorList>
            <consortium name="RefSeq"/>
        </authorList>
    </citation>
    <scope>IDENTIFICATION</scope>
    <source>
        <strain evidence="9">Wakin</strain>
        <tissue evidence="9">Muscle</tissue>
    </source>
</reference>
<comment type="similarity">
    <text evidence="2">Belongs to the CD225/Dispanin family.</text>
</comment>
<dbReference type="InterPro" id="IPR051423">
    <property type="entry name" value="CD225/Dispanin"/>
</dbReference>
<feature type="region of interest" description="Disordered" evidence="6">
    <location>
        <begin position="1"/>
        <end position="37"/>
    </location>
</feature>
<evidence type="ECO:0000256" key="7">
    <source>
        <dbReference type="SAM" id="Phobius"/>
    </source>
</evidence>
<dbReference type="RefSeq" id="XP_026130664.1">
    <property type="nucleotide sequence ID" value="XM_026274879.1"/>
</dbReference>
<evidence type="ECO:0000256" key="6">
    <source>
        <dbReference type="SAM" id="MobiDB-lite"/>
    </source>
</evidence>
<keyword evidence="8" id="KW-1185">Reference proteome</keyword>
<dbReference type="KEGG" id="caua:113110724"/>
<dbReference type="GeneID" id="113110724"/>
<gene>
    <name evidence="9" type="primary">LOC113110724</name>
</gene>
<evidence type="ECO:0000256" key="5">
    <source>
        <dbReference type="ARBA" id="ARBA00023136"/>
    </source>
</evidence>
<dbReference type="InterPro" id="IPR007593">
    <property type="entry name" value="CD225/Dispanin_fam"/>
</dbReference>
<evidence type="ECO:0000256" key="2">
    <source>
        <dbReference type="ARBA" id="ARBA00006843"/>
    </source>
</evidence>
<feature type="compositionally biased region" description="Basic and acidic residues" evidence="6">
    <location>
        <begin position="17"/>
        <end position="29"/>
    </location>
</feature>
<keyword evidence="4 7" id="KW-1133">Transmembrane helix</keyword>
<keyword evidence="3 7" id="KW-0812">Transmembrane</keyword>
<evidence type="ECO:0000256" key="3">
    <source>
        <dbReference type="ARBA" id="ARBA00022692"/>
    </source>
</evidence>
<dbReference type="AlphaFoldDB" id="A0A6P6QAR9"/>
<evidence type="ECO:0000256" key="4">
    <source>
        <dbReference type="ARBA" id="ARBA00022989"/>
    </source>
</evidence>
<organism evidence="8 9">
    <name type="scientific">Carassius auratus</name>
    <name type="common">Goldfish</name>
    <dbReference type="NCBI Taxonomy" id="7957"/>
    <lineage>
        <taxon>Eukaryota</taxon>
        <taxon>Metazoa</taxon>
        <taxon>Chordata</taxon>
        <taxon>Craniata</taxon>
        <taxon>Vertebrata</taxon>
        <taxon>Euteleostomi</taxon>
        <taxon>Actinopterygii</taxon>
        <taxon>Neopterygii</taxon>
        <taxon>Teleostei</taxon>
        <taxon>Ostariophysi</taxon>
        <taxon>Cypriniformes</taxon>
        <taxon>Cyprinidae</taxon>
        <taxon>Cyprininae</taxon>
        <taxon>Carassius</taxon>
    </lineage>
</organism>
<dbReference type="OrthoDB" id="6083617at2759"/>
<dbReference type="PANTHER" id="PTHR14948">
    <property type="entry name" value="NG5"/>
    <property type="match status" value="1"/>
</dbReference>
<evidence type="ECO:0000256" key="1">
    <source>
        <dbReference type="ARBA" id="ARBA00004370"/>
    </source>
</evidence>
<accession>A0A6P6QAR9</accession>
<evidence type="ECO:0000313" key="9">
    <source>
        <dbReference type="RefSeq" id="XP_026130664.1"/>
    </source>
</evidence>
<dbReference type="GO" id="GO:0016020">
    <property type="term" value="C:membrane"/>
    <property type="evidence" value="ECO:0007669"/>
    <property type="project" value="UniProtKB-SubCell"/>
</dbReference>
<feature type="transmembrane region" description="Helical" evidence="7">
    <location>
        <begin position="158"/>
        <end position="182"/>
    </location>
</feature>
<dbReference type="Pfam" id="PF04505">
    <property type="entry name" value="CD225"/>
    <property type="match status" value="1"/>
</dbReference>
<proteinExistence type="inferred from homology"/>
<protein>
    <submittedName>
        <fullName evidence="9">Synapse differentiation-inducing gene protein 1-like</fullName>
    </submittedName>
</protein>
<evidence type="ECO:0000313" key="8">
    <source>
        <dbReference type="Proteomes" id="UP000515129"/>
    </source>
</evidence>
<sequence length="187" mass="20160">MYNQGPSVGRINPTFTDPRDEQDHLEKSRMGQSVPPPYYPNAGYQIPRVNPIPSGYPNQPYGAPGAPQGQYVHQSYPGMAAYPQAAYDGQNGVTVQPTMFMTPTPPATPMPDYLGYSIFTLLCCCLPLGIAATVCSCNTRDANASGHRESAMRSSRSALILNNIAIIIGFGLIMTGTILLLYKNGVI</sequence>
<dbReference type="PANTHER" id="PTHR14948:SF46">
    <property type="entry name" value="DISPANIN SUBFAMILY A MEMBER 2B-LIKE-RELATED"/>
    <property type="match status" value="1"/>
</dbReference>
<name>A0A6P6QAR9_CARAU</name>
<feature type="transmembrane region" description="Helical" evidence="7">
    <location>
        <begin position="113"/>
        <end position="137"/>
    </location>
</feature>
<comment type="subcellular location">
    <subcellularLocation>
        <location evidence="1">Membrane</location>
    </subcellularLocation>
</comment>